<proteinExistence type="inferred from homology"/>
<dbReference type="Pfam" id="PF20684">
    <property type="entry name" value="Fung_rhodopsin"/>
    <property type="match status" value="1"/>
</dbReference>
<evidence type="ECO:0000256" key="3">
    <source>
        <dbReference type="ARBA" id="ARBA00022989"/>
    </source>
</evidence>
<keyword evidence="3 7" id="KW-1133">Transmembrane helix</keyword>
<feature type="transmembrane region" description="Helical" evidence="7">
    <location>
        <begin position="106"/>
        <end position="130"/>
    </location>
</feature>
<organism evidence="9 10">
    <name type="scientific">Trichodelitschia bisporula</name>
    <dbReference type="NCBI Taxonomy" id="703511"/>
    <lineage>
        <taxon>Eukaryota</taxon>
        <taxon>Fungi</taxon>
        <taxon>Dikarya</taxon>
        <taxon>Ascomycota</taxon>
        <taxon>Pezizomycotina</taxon>
        <taxon>Dothideomycetes</taxon>
        <taxon>Dothideomycetes incertae sedis</taxon>
        <taxon>Phaeotrichales</taxon>
        <taxon>Phaeotrichaceae</taxon>
        <taxon>Trichodelitschia</taxon>
    </lineage>
</organism>
<dbReference type="OrthoDB" id="4525788at2759"/>
<feature type="transmembrane region" description="Helical" evidence="7">
    <location>
        <begin position="263"/>
        <end position="282"/>
    </location>
</feature>
<feature type="domain" description="Rhodopsin" evidence="8">
    <location>
        <begin position="44"/>
        <end position="287"/>
    </location>
</feature>
<dbReference type="GO" id="GO:0016020">
    <property type="term" value="C:membrane"/>
    <property type="evidence" value="ECO:0007669"/>
    <property type="project" value="UniProtKB-SubCell"/>
</dbReference>
<evidence type="ECO:0000313" key="10">
    <source>
        <dbReference type="Proteomes" id="UP000799640"/>
    </source>
</evidence>
<evidence type="ECO:0000256" key="1">
    <source>
        <dbReference type="ARBA" id="ARBA00004141"/>
    </source>
</evidence>
<sequence>MAQFPDFDTAGWPEPNYESPERRGNTMLAVNLVAASLALITAAMRIYTRLFITRWFGADDVFIIFALIFALSVVALFCTATLKFGFDRHMWDLQPDLAAGTGKIVFLHNILFVSAANATHVSWLCFYYRVVLDSDIEWFRNLLHLSVAAIMSLFIVFLSLAIRLCMPIKAMWAFPPVEDARCLRKGQITVSGGIIKTLIDFMLIALPVPLLMRLTMRTRQRRGLLALIGLGIVVPAAGSVRIYNNYQMYFVSTDRTWVLYRAYSASALEGSLGIICACVPTLRPVLSSFLEWAFEPFSELGRARRSDPSGSTQPKLGTEEPRSPLDGRVKSMASRDPIAMIMEEDEKDGGGGMGGG</sequence>
<dbReference type="EMBL" id="ML996693">
    <property type="protein sequence ID" value="KAF2401101.1"/>
    <property type="molecule type" value="Genomic_DNA"/>
</dbReference>
<evidence type="ECO:0000256" key="4">
    <source>
        <dbReference type="ARBA" id="ARBA00023136"/>
    </source>
</evidence>
<feature type="region of interest" description="Disordered" evidence="6">
    <location>
        <begin position="302"/>
        <end position="356"/>
    </location>
</feature>
<name>A0A6G1HYW0_9PEZI</name>
<keyword evidence="4 7" id="KW-0472">Membrane</keyword>
<evidence type="ECO:0000256" key="5">
    <source>
        <dbReference type="ARBA" id="ARBA00038359"/>
    </source>
</evidence>
<dbReference type="InterPro" id="IPR049326">
    <property type="entry name" value="Rhodopsin_dom_fungi"/>
</dbReference>
<evidence type="ECO:0000259" key="8">
    <source>
        <dbReference type="Pfam" id="PF20684"/>
    </source>
</evidence>
<dbReference type="InterPro" id="IPR052337">
    <property type="entry name" value="SAT4-like"/>
</dbReference>
<dbReference type="PANTHER" id="PTHR33048:SF129">
    <property type="entry name" value="INTEGRAL MEMBRANE PROTEIN-RELATED"/>
    <property type="match status" value="1"/>
</dbReference>
<keyword evidence="10" id="KW-1185">Reference proteome</keyword>
<feature type="transmembrane region" description="Helical" evidence="7">
    <location>
        <begin position="142"/>
        <end position="162"/>
    </location>
</feature>
<evidence type="ECO:0000256" key="2">
    <source>
        <dbReference type="ARBA" id="ARBA00022692"/>
    </source>
</evidence>
<feature type="compositionally biased region" description="Basic and acidic residues" evidence="6">
    <location>
        <begin position="317"/>
        <end position="329"/>
    </location>
</feature>
<dbReference type="AlphaFoldDB" id="A0A6G1HYW0"/>
<gene>
    <name evidence="9" type="ORF">EJ06DRAFT_575719</name>
</gene>
<feature type="transmembrane region" description="Helical" evidence="7">
    <location>
        <begin position="60"/>
        <end position="86"/>
    </location>
</feature>
<accession>A0A6G1HYW0</accession>
<comment type="similarity">
    <text evidence="5">Belongs to the SAT4 family.</text>
</comment>
<keyword evidence="2 7" id="KW-0812">Transmembrane</keyword>
<dbReference type="PANTHER" id="PTHR33048">
    <property type="entry name" value="PTH11-LIKE INTEGRAL MEMBRANE PROTEIN (AFU_ORTHOLOGUE AFUA_5G11245)"/>
    <property type="match status" value="1"/>
</dbReference>
<protein>
    <recommendedName>
        <fullName evidence="8">Rhodopsin domain-containing protein</fullName>
    </recommendedName>
</protein>
<comment type="subcellular location">
    <subcellularLocation>
        <location evidence="1">Membrane</location>
        <topology evidence="1">Multi-pass membrane protein</topology>
    </subcellularLocation>
</comment>
<feature type="transmembrane region" description="Helical" evidence="7">
    <location>
        <begin position="28"/>
        <end position="48"/>
    </location>
</feature>
<reference evidence="9" key="1">
    <citation type="journal article" date="2020" name="Stud. Mycol.">
        <title>101 Dothideomycetes genomes: a test case for predicting lifestyles and emergence of pathogens.</title>
        <authorList>
            <person name="Haridas S."/>
            <person name="Albert R."/>
            <person name="Binder M."/>
            <person name="Bloem J."/>
            <person name="Labutti K."/>
            <person name="Salamov A."/>
            <person name="Andreopoulos B."/>
            <person name="Baker S."/>
            <person name="Barry K."/>
            <person name="Bills G."/>
            <person name="Bluhm B."/>
            <person name="Cannon C."/>
            <person name="Castanera R."/>
            <person name="Culley D."/>
            <person name="Daum C."/>
            <person name="Ezra D."/>
            <person name="Gonzalez J."/>
            <person name="Henrissat B."/>
            <person name="Kuo A."/>
            <person name="Liang C."/>
            <person name="Lipzen A."/>
            <person name="Lutzoni F."/>
            <person name="Magnuson J."/>
            <person name="Mondo S."/>
            <person name="Nolan M."/>
            <person name="Ohm R."/>
            <person name="Pangilinan J."/>
            <person name="Park H.-J."/>
            <person name="Ramirez L."/>
            <person name="Alfaro M."/>
            <person name="Sun H."/>
            <person name="Tritt A."/>
            <person name="Yoshinaga Y."/>
            <person name="Zwiers L.-H."/>
            <person name="Turgeon B."/>
            <person name="Goodwin S."/>
            <person name="Spatafora J."/>
            <person name="Crous P."/>
            <person name="Grigoriev I."/>
        </authorList>
    </citation>
    <scope>NUCLEOTIDE SEQUENCE</scope>
    <source>
        <strain evidence="9">CBS 262.69</strain>
    </source>
</reference>
<dbReference type="Proteomes" id="UP000799640">
    <property type="component" value="Unassembled WGS sequence"/>
</dbReference>
<evidence type="ECO:0000256" key="6">
    <source>
        <dbReference type="SAM" id="MobiDB-lite"/>
    </source>
</evidence>
<feature type="transmembrane region" description="Helical" evidence="7">
    <location>
        <begin position="224"/>
        <end position="243"/>
    </location>
</feature>
<evidence type="ECO:0000256" key="7">
    <source>
        <dbReference type="SAM" id="Phobius"/>
    </source>
</evidence>
<evidence type="ECO:0000313" key="9">
    <source>
        <dbReference type="EMBL" id="KAF2401101.1"/>
    </source>
</evidence>